<sequence length="232" mass="26116">MSSETSNLLGLPFFCSLLLPIFTPKFCKTKLVVDGLCGQQPPTRADYSSTWTLEEWTELNNSLISLFRLAVYNNSSDEKVSVGNSHTDAVLSVLRARREEIHTALLNRTNSISFATLQDFDWQLKLAISSDKMASLHIPLLSLGLSVKENGILRPVAMEMDREELNMLLGSLDAANKVEITLHVEKKGCLNYQTQLFQAVHLIKNIASHLKIFVMDLKTSIYKYVHVLGRYV</sequence>
<dbReference type="PANTHER" id="PTHR16231:SF0">
    <property type="entry name" value="COMM DOMAIN-CONTAINING PROTEIN 8"/>
    <property type="match status" value="1"/>
</dbReference>
<dbReference type="AlphaFoldDB" id="A0A674MUZ3"/>
<keyword evidence="4" id="KW-1185">Reference proteome</keyword>
<feature type="chain" id="PRO_5025453013" evidence="1">
    <location>
        <begin position="30"/>
        <end position="232"/>
    </location>
</feature>
<dbReference type="InterPro" id="IPR017920">
    <property type="entry name" value="COMM"/>
</dbReference>
<dbReference type="InterPro" id="IPR055184">
    <property type="entry name" value="COMMD8_HN"/>
</dbReference>
<evidence type="ECO:0000259" key="2">
    <source>
        <dbReference type="PROSITE" id="PS51269"/>
    </source>
</evidence>
<name>A0A674MUZ3_TAKRU</name>
<evidence type="ECO:0000313" key="3">
    <source>
        <dbReference type="Ensembl" id="ENSTRUP00000065190.1"/>
    </source>
</evidence>
<dbReference type="GeneTree" id="ENSGT00390000018121"/>
<dbReference type="InterPro" id="IPR047155">
    <property type="entry name" value="COMMD4/6/7/8"/>
</dbReference>
<reference evidence="3 4" key="1">
    <citation type="journal article" date="2011" name="Genome Biol. Evol.">
        <title>Integration of the genetic map and genome assembly of fugu facilitates insights into distinct features of genome evolution in teleosts and mammals.</title>
        <authorList>
            <person name="Kai W."/>
            <person name="Kikuchi K."/>
            <person name="Tohari S."/>
            <person name="Chew A.K."/>
            <person name="Tay A."/>
            <person name="Fujiwara A."/>
            <person name="Hosoya S."/>
            <person name="Suetake H."/>
            <person name="Naruse K."/>
            <person name="Brenner S."/>
            <person name="Suzuki Y."/>
            <person name="Venkatesh B."/>
        </authorList>
    </citation>
    <scope>NUCLEOTIDE SEQUENCE [LARGE SCALE GENOMIC DNA]</scope>
</reference>
<reference evidence="3" key="3">
    <citation type="submission" date="2025-09" db="UniProtKB">
        <authorList>
            <consortium name="Ensembl"/>
        </authorList>
    </citation>
    <scope>IDENTIFICATION</scope>
</reference>
<feature type="signal peptide" evidence="1">
    <location>
        <begin position="1"/>
        <end position="29"/>
    </location>
</feature>
<dbReference type="Ensembl" id="ENSTRUT00000083957.1">
    <property type="protein sequence ID" value="ENSTRUP00000065190.1"/>
    <property type="gene ID" value="ENSTRUG00000004045.3"/>
</dbReference>
<protein>
    <submittedName>
        <fullName evidence="3">COMM domain containing 8</fullName>
    </submittedName>
</protein>
<dbReference type="Pfam" id="PF07258">
    <property type="entry name" value="COMM_domain"/>
    <property type="match status" value="1"/>
</dbReference>
<dbReference type="InParanoid" id="A0A674MUZ3"/>
<dbReference type="PROSITE" id="PS51269">
    <property type="entry name" value="COMM"/>
    <property type="match status" value="1"/>
</dbReference>
<dbReference type="PANTHER" id="PTHR16231">
    <property type="entry name" value="COMM DOMAIN-CONTAINING PROTEIN 4-8 FAMILY MEMBER"/>
    <property type="match status" value="1"/>
</dbReference>
<organism evidence="3 4">
    <name type="scientific">Takifugu rubripes</name>
    <name type="common">Japanese pufferfish</name>
    <name type="synonym">Fugu rubripes</name>
    <dbReference type="NCBI Taxonomy" id="31033"/>
    <lineage>
        <taxon>Eukaryota</taxon>
        <taxon>Metazoa</taxon>
        <taxon>Chordata</taxon>
        <taxon>Craniata</taxon>
        <taxon>Vertebrata</taxon>
        <taxon>Euteleostomi</taxon>
        <taxon>Actinopterygii</taxon>
        <taxon>Neopterygii</taxon>
        <taxon>Teleostei</taxon>
        <taxon>Neoteleostei</taxon>
        <taxon>Acanthomorphata</taxon>
        <taxon>Eupercaria</taxon>
        <taxon>Tetraodontiformes</taxon>
        <taxon>Tetradontoidea</taxon>
        <taxon>Tetraodontidae</taxon>
        <taxon>Takifugu</taxon>
    </lineage>
</organism>
<feature type="domain" description="COMM" evidence="2">
    <location>
        <begin position="116"/>
        <end position="183"/>
    </location>
</feature>
<accession>A0A674MUZ3</accession>
<dbReference type="Proteomes" id="UP000005226">
    <property type="component" value="Chromosome 2"/>
</dbReference>
<dbReference type="Pfam" id="PF22838">
    <property type="entry name" value="COMMD8_HN"/>
    <property type="match status" value="1"/>
</dbReference>
<reference evidence="3" key="2">
    <citation type="submission" date="2025-08" db="UniProtKB">
        <authorList>
            <consortium name="Ensembl"/>
        </authorList>
    </citation>
    <scope>IDENTIFICATION</scope>
</reference>
<keyword evidence="1" id="KW-0732">Signal</keyword>
<evidence type="ECO:0000313" key="4">
    <source>
        <dbReference type="Proteomes" id="UP000005226"/>
    </source>
</evidence>
<evidence type="ECO:0000256" key="1">
    <source>
        <dbReference type="SAM" id="SignalP"/>
    </source>
</evidence>
<proteinExistence type="predicted"/>